<gene>
    <name evidence="1" type="ORF">M8C21_018389</name>
</gene>
<evidence type="ECO:0000313" key="2">
    <source>
        <dbReference type="Proteomes" id="UP001206925"/>
    </source>
</evidence>
<protein>
    <submittedName>
        <fullName evidence="1">Uncharacterized protein</fullName>
    </submittedName>
</protein>
<proteinExistence type="predicted"/>
<dbReference type="AlphaFoldDB" id="A0AAD5BW12"/>
<accession>A0AAD5BW12</accession>
<organism evidence="1 2">
    <name type="scientific">Ambrosia artemisiifolia</name>
    <name type="common">Common ragweed</name>
    <dbReference type="NCBI Taxonomy" id="4212"/>
    <lineage>
        <taxon>Eukaryota</taxon>
        <taxon>Viridiplantae</taxon>
        <taxon>Streptophyta</taxon>
        <taxon>Embryophyta</taxon>
        <taxon>Tracheophyta</taxon>
        <taxon>Spermatophyta</taxon>
        <taxon>Magnoliopsida</taxon>
        <taxon>eudicotyledons</taxon>
        <taxon>Gunneridae</taxon>
        <taxon>Pentapetalae</taxon>
        <taxon>asterids</taxon>
        <taxon>campanulids</taxon>
        <taxon>Asterales</taxon>
        <taxon>Asteraceae</taxon>
        <taxon>Asteroideae</taxon>
        <taxon>Heliantheae alliance</taxon>
        <taxon>Heliantheae</taxon>
        <taxon>Ambrosia</taxon>
    </lineage>
</organism>
<name>A0AAD5BW12_AMBAR</name>
<dbReference type="Proteomes" id="UP001206925">
    <property type="component" value="Unassembled WGS sequence"/>
</dbReference>
<dbReference type="EMBL" id="JAMZMK010010776">
    <property type="protein sequence ID" value="KAI7730470.1"/>
    <property type="molecule type" value="Genomic_DNA"/>
</dbReference>
<keyword evidence="2" id="KW-1185">Reference proteome</keyword>
<feature type="non-terminal residue" evidence="1">
    <location>
        <position position="70"/>
    </location>
</feature>
<sequence length="70" mass="8181">KIKKRSVANKEQKPTKHKFKFKQFLGWFEWRSITNANYKTRAGRGAAIDPQSLHARTMILACFVAYQPKL</sequence>
<comment type="caution">
    <text evidence="1">The sequence shown here is derived from an EMBL/GenBank/DDBJ whole genome shotgun (WGS) entry which is preliminary data.</text>
</comment>
<evidence type="ECO:0000313" key="1">
    <source>
        <dbReference type="EMBL" id="KAI7730470.1"/>
    </source>
</evidence>
<reference evidence="1" key="1">
    <citation type="submission" date="2022-06" db="EMBL/GenBank/DDBJ databases">
        <title>Uncovering the hologenomic basis of an extraordinary plant invasion.</title>
        <authorList>
            <person name="Bieker V.C."/>
            <person name="Martin M.D."/>
            <person name="Gilbert T."/>
            <person name="Hodgins K."/>
            <person name="Battlay P."/>
            <person name="Petersen B."/>
            <person name="Wilson J."/>
        </authorList>
    </citation>
    <scope>NUCLEOTIDE SEQUENCE</scope>
    <source>
        <strain evidence="1">AA19_3_7</strain>
        <tissue evidence="1">Leaf</tissue>
    </source>
</reference>